<proteinExistence type="predicted"/>
<accession>A0A0A9CNB2</accession>
<name>A0A0A9CNB2_ARUDO</name>
<dbReference type="AlphaFoldDB" id="A0A0A9CNB2"/>
<sequence>MLGQLDHPTEPDVRWLDVAAFLQVGEHPRRLPVVEEGDAIGLGRRLDAQVLPHRRGRR</sequence>
<reference evidence="1" key="1">
    <citation type="submission" date="2014-09" db="EMBL/GenBank/DDBJ databases">
        <authorList>
            <person name="Magalhaes I.L.F."/>
            <person name="Oliveira U."/>
            <person name="Santos F.R."/>
            <person name="Vidigal T.H.D.A."/>
            <person name="Brescovit A.D."/>
            <person name="Santos A.J."/>
        </authorList>
    </citation>
    <scope>NUCLEOTIDE SEQUENCE</scope>
    <source>
        <tissue evidence="1">Shoot tissue taken approximately 20 cm above the soil surface</tissue>
    </source>
</reference>
<dbReference type="EMBL" id="GBRH01220101">
    <property type="protein sequence ID" value="JAD77794.1"/>
    <property type="molecule type" value="Transcribed_RNA"/>
</dbReference>
<protein>
    <submittedName>
        <fullName evidence="1">Uncharacterized protein</fullName>
    </submittedName>
</protein>
<reference evidence="1" key="2">
    <citation type="journal article" date="2015" name="Data Brief">
        <title>Shoot transcriptome of the giant reed, Arundo donax.</title>
        <authorList>
            <person name="Barrero R.A."/>
            <person name="Guerrero F.D."/>
            <person name="Moolhuijzen P."/>
            <person name="Goolsby J.A."/>
            <person name="Tidwell J."/>
            <person name="Bellgard S.E."/>
            <person name="Bellgard M.I."/>
        </authorList>
    </citation>
    <scope>NUCLEOTIDE SEQUENCE</scope>
    <source>
        <tissue evidence="1">Shoot tissue taken approximately 20 cm above the soil surface</tissue>
    </source>
</reference>
<evidence type="ECO:0000313" key="1">
    <source>
        <dbReference type="EMBL" id="JAD77794.1"/>
    </source>
</evidence>
<organism evidence="1">
    <name type="scientific">Arundo donax</name>
    <name type="common">Giant reed</name>
    <name type="synonym">Donax arundinaceus</name>
    <dbReference type="NCBI Taxonomy" id="35708"/>
    <lineage>
        <taxon>Eukaryota</taxon>
        <taxon>Viridiplantae</taxon>
        <taxon>Streptophyta</taxon>
        <taxon>Embryophyta</taxon>
        <taxon>Tracheophyta</taxon>
        <taxon>Spermatophyta</taxon>
        <taxon>Magnoliopsida</taxon>
        <taxon>Liliopsida</taxon>
        <taxon>Poales</taxon>
        <taxon>Poaceae</taxon>
        <taxon>PACMAD clade</taxon>
        <taxon>Arundinoideae</taxon>
        <taxon>Arundineae</taxon>
        <taxon>Arundo</taxon>
    </lineage>
</organism>